<dbReference type="InterPro" id="IPR050808">
    <property type="entry name" value="Phage_Integrase"/>
</dbReference>
<comment type="caution">
    <text evidence="8">The sequence shown here is derived from an EMBL/GenBank/DDBJ whole genome shotgun (WGS) entry which is preliminary data.</text>
</comment>
<dbReference type="InterPro" id="IPR010998">
    <property type="entry name" value="Integrase_recombinase_N"/>
</dbReference>
<dbReference type="Gene3D" id="1.10.443.10">
    <property type="entry name" value="Intergrase catalytic core"/>
    <property type="match status" value="1"/>
</dbReference>
<dbReference type="InterPro" id="IPR011010">
    <property type="entry name" value="DNA_brk_join_enz"/>
</dbReference>
<evidence type="ECO:0000256" key="1">
    <source>
        <dbReference type="ARBA" id="ARBA00008857"/>
    </source>
</evidence>
<evidence type="ECO:0000256" key="3">
    <source>
        <dbReference type="ARBA" id="ARBA00023125"/>
    </source>
</evidence>
<protein>
    <recommendedName>
        <fullName evidence="7">Core-binding (CB) domain-containing protein</fullName>
    </recommendedName>
</protein>
<proteinExistence type="inferred from homology"/>
<dbReference type="InterPro" id="IPR044068">
    <property type="entry name" value="CB"/>
</dbReference>
<comment type="similarity">
    <text evidence="1">Belongs to the 'phage' integrase family.</text>
</comment>
<sequence>MGTTIIVSMASIEERSSGVRVVWRLKRPGHPSHGRKQPIECHDLETAEKVASVVDAHRGNLTRSELEQMLWGDLSLEDEGITFSELAELWLPSKTRISPRTRDGYQGMLGFRILPAFGGKRVKPFAPADVSGFVNGMRAAGLSNKTITRHYSVINQTFRFGVKNGYLDTNPCDGTDFVWDQIADDDQGDEDHVYLTPDEYQLVHGSVSGSIQDFVEVLVASGVRFNEGTAFQPRDLIPPTRRNPEPQLWVRRAWKLRKGPDGKREWYLGATKGRQRRRNTIDWALWELLLKLSEGRAPDDLIFTGPKGGRLDYDWFEIRWNAGIVHAMRCPRHPPEAQGKQVADATGNCGDNGGLTQKGTACGHKLKPGWNRCSWHIAAPRDAVSNCDCSEVLHRRPTPHDLRHTCVAWMLEDPNVASTYVSRYVGHATNSVTDKVYAGLMPSGQKSAASAIAKARGRATSAAPSRRPRVSSRAPKASADELGAETSPAPRPRQPPVAALSA</sequence>
<dbReference type="SUPFAM" id="SSF56349">
    <property type="entry name" value="DNA breaking-rejoining enzymes"/>
    <property type="match status" value="2"/>
</dbReference>
<dbReference type="Pfam" id="PF14659">
    <property type="entry name" value="Phage_int_SAM_3"/>
    <property type="match status" value="1"/>
</dbReference>
<accession>A0ABQ4A742</accession>
<dbReference type="Gene3D" id="1.10.150.130">
    <property type="match status" value="1"/>
</dbReference>
<keyword evidence="4" id="KW-0233">DNA recombination</keyword>
<evidence type="ECO:0000256" key="4">
    <source>
        <dbReference type="ARBA" id="ARBA00023172"/>
    </source>
</evidence>
<keyword evidence="2" id="KW-0229">DNA integration</keyword>
<keyword evidence="9" id="KW-1185">Reference proteome</keyword>
<feature type="region of interest" description="Disordered" evidence="6">
    <location>
        <begin position="454"/>
        <end position="502"/>
    </location>
</feature>
<evidence type="ECO:0000313" key="9">
    <source>
        <dbReference type="Proteomes" id="UP000603200"/>
    </source>
</evidence>
<feature type="domain" description="Core-binding (CB)" evidence="7">
    <location>
        <begin position="81"/>
        <end position="162"/>
    </location>
</feature>
<keyword evidence="3 5" id="KW-0238">DNA-binding</keyword>
<dbReference type="InterPro" id="IPR013762">
    <property type="entry name" value="Integrase-like_cat_sf"/>
</dbReference>
<evidence type="ECO:0000256" key="2">
    <source>
        <dbReference type="ARBA" id="ARBA00022908"/>
    </source>
</evidence>
<dbReference type="Proteomes" id="UP000603200">
    <property type="component" value="Unassembled WGS sequence"/>
</dbReference>
<organism evidence="8 9">
    <name type="scientific">Winogradskya humida</name>
    <dbReference type="NCBI Taxonomy" id="113566"/>
    <lineage>
        <taxon>Bacteria</taxon>
        <taxon>Bacillati</taxon>
        <taxon>Actinomycetota</taxon>
        <taxon>Actinomycetes</taxon>
        <taxon>Micromonosporales</taxon>
        <taxon>Micromonosporaceae</taxon>
        <taxon>Winogradskya</taxon>
    </lineage>
</organism>
<feature type="compositionally biased region" description="Low complexity" evidence="6">
    <location>
        <begin position="454"/>
        <end position="477"/>
    </location>
</feature>
<dbReference type="EMBL" id="BOMN01000149">
    <property type="protein sequence ID" value="GIE26665.1"/>
    <property type="molecule type" value="Genomic_DNA"/>
</dbReference>
<dbReference type="PANTHER" id="PTHR30629:SF2">
    <property type="entry name" value="PROPHAGE INTEGRASE INTS-RELATED"/>
    <property type="match status" value="1"/>
</dbReference>
<gene>
    <name evidence="8" type="ORF">Ahu01nite_097670</name>
</gene>
<evidence type="ECO:0000256" key="5">
    <source>
        <dbReference type="PROSITE-ProRule" id="PRU01248"/>
    </source>
</evidence>
<name>A0ABQ4A742_9ACTN</name>
<reference evidence="8 9" key="1">
    <citation type="submission" date="2021-01" db="EMBL/GenBank/DDBJ databases">
        <title>Whole genome shotgun sequence of Actinoplanes humidus NBRC 14915.</title>
        <authorList>
            <person name="Komaki H."/>
            <person name="Tamura T."/>
        </authorList>
    </citation>
    <scope>NUCLEOTIDE SEQUENCE [LARGE SCALE GENOMIC DNA]</scope>
    <source>
        <strain evidence="8 9">NBRC 14915</strain>
    </source>
</reference>
<evidence type="ECO:0000259" key="7">
    <source>
        <dbReference type="PROSITE" id="PS51900"/>
    </source>
</evidence>
<evidence type="ECO:0000313" key="8">
    <source>
        <dbReference type="EMBL" id="GIE26665.1"/>
    </source>
</evidence>
<evidence type="ECO:0000256" key="6">
    <source>
        <dbReference type="SAM" id="MobiDB-lite"/>
    </source>
</evidence>
<dbReference type="PANTHER" id="PTHR30629">
    <property type="entry name" value="PROPHAGE INTEGRASE"/>
    <property type="match status" value="1"/>
</dbReference>
<dbReference type="InterPro" id="IPR004107">
    <property type="entry name" value="Integrase_SAM-like_N"/>
</dbReference>
<dbReference type="PROSITE" id="PS51900">
    <property type="entry name" value="CB"/>
    <property type="match status" value="1"/>
</dbReference>